<feature type="transmembrane region" description="Helical" evidence="6">
    <location>
        <begin position="172"/>
        <end position="192"/>
    </location>
</feature>
<sequence length="424" mass="45521">MNVFLKNKDYRRFSIASFLSTTGDILFYLAFMTYASKLHNYSLALSLIAISESIPRLFEIFAGYLADKTHNKFKNIFLMAVVRFTLYAIVGVLFVAKVSDWSLVVAVVVINFFSDTFGSYAGGLVSPLIADIVGKEEFGEAAGFTSGVSEVINMVAQFVGSGLLLFMSYSNLAFINAFTFLAAGLLYASVGLKNKQNGNDLELKEVNDQKFIATMKASYKQAKKSPGLLTIIGVVSLLNGVLGAMSALIPIVMAGHKSTMLISNYSFTMAVMGVVVSCGAAFGSMFGPQLFKKVSAFTMTIVAGGLSLFTTFSALTAHIYTVLPFFFLLAATASIASIKLSQWLVNTVERKILASTVGLLNTCAMASSPLLTTIFTTISGASDVRFALIALLAVEAIVLFVTVKMSIKVKRSQTKVTTPAKASD</sequence>
<keyword evidence="3 6" id="KW-0812">Transmembrane</keyword>
<dbReference type="PANTHER" id="PTHR23513">
    <property type="entry name" value="INTEGRAL MEMBRANE EFFLUX PROTEIN-RELATED"/>
    <property type="match status" value="1"/>
</dbReference>
<dbReference type="PANTHER" id="PTHR23513:SF6">
    <property type="entry name" value="MAJOR FACILITATOR SUPERFAMILY ASSOCIATED DOMAIN-CONTAINING PROTEIN"/>
    <property type="match status" value="1"/>
</dbReference>
<evidence type="ECO:0000313" key="10">
    <source>
        <dbReference type="Proteomes" id="UP000216316"/>
    </source>
</evidence>
<feature type="transmembrane region" description="Helical" evidence="6">
    <location>
        <begin position="12"/>
        <end position="31"/>
    </location>
</feature>
<feature type="transmembrane region" description="Helical" evidence="6">
    <location>
        <begin position="228"/>
        <end position="253"/>
    </location>
</feature>
<dbReference type="GO" id="GO:0005886">
    <property type="term" value="C:plasma membrane"/>
    <property type="evidence" value="ECO:0007669"/>
    <property type="project" value="UniProtKB-SubCell"/>
</dbReference>
<dbReference type="RefSeq" id="WP_094496801.1">
    <property type="nucleotide sequence ID" value="NZ_NGNV01000016.1"/>
</dbReference>
<dbReference type="InterPro" id="IPR011701">
    <property type="entry name" value="MFS"/>
</dbReference>
<dbReference type="Pfam" id="PF07690">
    <property type="entry name" value="MFS_1"/>
    <property type="match status" value="1"/>
</dbReference>
<keyword evidence="10" id="KW-1185">Reference proteome</keyword>
<evidence type="ECO:0000313" key="9">
    <source>
        <dbReference type="Proteomes" id="UP000215828"/>
    </source>
</evidence>
<dbReference type="EMBL" id="NGNV01000016">
    <property type="protein sequence ID" value="OYR88166.1"/>
    <property type="molecule type" value="Genomic_DNA"/>
</dbReference>
<evidence type="ECO:0000256" key="5">
    <source>
        <dbReference type="ARBA" id="ARBA00023136"/>
    </source>
</evidence>
<dbReference type="Proteomes" id="UP000216316">
    <property type="component" value="Unassembled WGS sequence"/>
</dbReference>
<dbReference type="Proteomes" id="UP000215828">
    <property type="component" value="Unassembled WGS sequence"/>
</dbReference>
<keyword evidence="2" id="KW-1003">Cell membrane</keyword>
<reference evidence="7" key="2">
    <citation type="submission" date="2017-05" db="EMBL/GenBank/DDBJ databases">
        <authorList>
            <person name="Lin X.B."/>
            <person name="Stothard P."/>
            <person name="Tasseva G."/>
            <person name="Walter J."/>
        </authorList>
    </citation>
    <scope>NUCLEOTIDE SEQUENCE</scope>
    <source>
        <strain evidence="7">609u</strain>
    </source>
</reference>
<organism evidence="8 9">
    <name type="scientific">Lactobacillus taiwanensis</name>
    <dbReference type="NCBI Taxonomy" id="508451"/>
    <lineage>
        <taxon>Bacteria</taxon>
        <taxon>Bacillati</taxon>
        <taxon>Bacillota</taxon>
        <taxon>Bacilli</taxon>
        <taxon>Lactobacillales</taxon>
        <taxon>Lactobacillaceae</taxon>
        <taxon>Lactobacillus</taxon>
    </lineage>
</organism>
<feature type="transmembrane region" description="Helical" evidence="6">
    <location>
        <begin position="352"/>
        <end position="378"/>
    </location>
</feature>
<proteinExistence type="predicted"/>
<dbReference type="InterPro" id="IPR036259">
    <property type="entry name" value="MFS_trans_sf"/>
</dbReference>
<feature type="transmembrane region" description="Helical" evidence="6">
    <location>
        <begin position="384"/>
        <end position="403"/>
    </location>
</feature>
<comment type="subcellular location">
    <subcellularLocation>
        <location evidence="1">Cell membrane</location>
        <topology evidence="1">Multi-pass membrane protein</topology>
    </subcellularLocation>
</comment>
<keyword evidence="5 6" id="KW-0472">Membrane</keyword>
<gene>
    <name evidence="7" type="ORF">CBF53_04870</name>
    <name evidence="8" type="ORF">CBF70_05665</name>
</gene>
<feature type="transmembrane region" description="Helical" evidence="6">
    <location>
        <begin position="321"/>
        <end position="340"/>
    </location>
</feature>
<evidence type="ECO:0000313" key="7">
    <source>
        <dbReference type="EMBL" id="OYR88166.1"/>
    </source>
</evidence>
<feature type="transmembrane region" description="Helical" evidence="6">
    <location>
        <begin position="265"/>
        <end position="287"/>
    </location>
</feature>
<feature type="transmembrane region" description="Helical" evidence="6">
    <location>
        <begin position="101"/>
        <end position="129"/>
    </location>
</feature>
<evidence type="ECO:0000256" key="1">
    <source>
        <dbReference type="ARBA" id="ARBA00004651"/>
    </source>
</evidence>
<dbReference type="AlphaFoldDB" id="A0A256LE94"/>
<evidence type="ECO:0000313" key="8">
    <source>
        <dbReference type="EMBL" id="OYR91764.1"/>
    </source>
</evidence>
<evidence type="ECO:0000256" key="6">
    <source>
        <dbReference type="SAM" id="Phobius"/>
    </source>
</evidence>
<evidence type="ECO:0000256" key="3">
    <source>
        <dbReference type="ARBA" id="ARBA00022692"/>
    </source>
</evidence>
<reference evidence="8 9" key="1">
    <citation type="submission" date="2017-04" db="EMBL/GenBank/DDBJ databases">
        <authorList>
            <person name="Afonso C.L."/>
            <person name="Miller P.J."/>
            <person name="Scott M.A."/>
            <person name="Spackman E."/>
            <person name="Goraichik I."/>
            <person name="Dimitrov K.M."/>
            <person name="Suarez D.L."/>
            <person name="Swayne D.E."/>
        </authorList>
    </citation>
    <scope>NUCLEOTIDE SEQUENCE [LARGE SCALE GENOMIC DNA]</scope>
    <source>
        <strain evidence="8 9">609q</strain>
    </source>
</reference>
<evidence type="ECO:0000256" key="2">
    <source>
        <dbReference type="ARBA" id="ARBA00022475"/>
    </source>
</evidence>
<name>A0A256LE94_9LACO</name>
<dbReference type="SUPFAM" id="SSF103473">
    <property type="entry name" value="MFS general substrate transporter"/>
    <property type="match status" value="1"/>
</dbReference>
<evidence type="ECO:0000256" key="4">
    <source>
        <dbReference type="ARBA" id="ARBA00022989"/>
    </source>
</evidence>
<dbReference type="Gene3D" id="1.20.1250.20">
    <property type="entry name" value="MFS general substrate transporter like domains"/>
    <property type="match status" value="1"/>
</dbReference>
<accession>A0A256LE94</accession>
<feature type="transmembrane region" description="Helical" evidence="6">
    <location>
        <begin position="294"/>
        <end position="315"/>
    </location>
</feature>
<keyword evidence="4 6" id="KW-1133">Transmembrane helix</keyword>
<feature type="transmembrane region" description="Helical" evidence="6">
    <location>
        <begin position="76"/>
        <end position="95"/>
    </location>
</feature>
<dbReference type="GO" id="GO:0022857">
    <property type="term" value="F:transmembrane transporter activity"/>
    <property type="evidence" value="ECO:0007669"/>
    <property type="project" value="InterPro"/>
</dbReference>
<dbReference type="EMBL" id="NGNX01000017">
    <property type="protein sequence ID" value="OYR91764.1"/>
    <property type="molecule type" value="Genomic_DNA"/>
</dbReference>
<comment type="caution">
    <text evidence="8">The sequence shown here is derived from an EMBL/GenBank/DDBJ whole genome shotgun (WGS) entry which is preliminary data.</text>
</comment>
<reference evidence="9 10" key="3">
    <citation type="submission" date="2017-09" db="EMBL/GenBank/DDBJ databases">
        <title>Tripartite evolution among Lactobacillus johnsonii, Lactobacillus taiwanensis, Lactobacillus reuteri and their rodent host.</title>
        <authorList>
            <person name="Wang T."/>
            <person name="Knowles S."/>
            <person name="Cheng C."/>
        </authorList>
    </citation>
    <scope>NUCLEOTIDE SEQUENCE [LARGE SCALE GENOMIC DNA]</scope>
    <source>
        <strain evidence="8 9">609q</strain>
        <strain evidence="7 10">609u</strain>
    </source>
</reference>
<protein>
    <submittedName>
        <fullName evidence="8">MFS transporter</fullName>
    </submittedName>
</protein>